<keyword evidence="6" id="KW-0158">Chromosome</keyword>
<dbReference type="RefSeq" id="XP_021872606.1">
    <property type="nucleotide sequence ID" value="XM_022019078.1"/>
</dbReference>
<evidence type="ECO:0000256" key="8">
    <source>
        <dbReference type="ARBA" id="ARBA00022618"/>
    </source>
</evidence>
<dbReference type="OrthoDB" id="5566853at2759"/>
<dbReference type="GO" id="GO:0051301">
    <property type="term" value="P:cell division"/>
    <property type="evidence" value="ECO:0007669"/>
    <property type="project" value="UniProtKB-KW"/>
</dbReference>
<dbReference type="STRING" id="4999.A0A1Y1UMG8"/>
<comment type="subcellular location">
    <subcellularLocation>
        <location evidence="3">Chromosome</location>
        <location evidence="3">Centromere</location>
        <location evidence="3">Kinetochore</location>
    </subcellularLocation>
    <subcellularLocation>
        <location evidence="2">Cytoplasm</location>
        <location evidence="2">Cytoskeleton</location>
        <location evidence="2">Spindle</location>
    </subcellularLocation>
    <subcellularLocation>
        <location evidence="1">Nucleus</location>
    </subcellularLocation>
</comment>
<evidence type="ECO:0000256" key="14">
    <source>
        <dbReference type="ARBA" id="ARBA00023306"/>
    </source>
</evidence>
<evidence type="ECO:0000256" key="4">
    <source>
        <dbReference type="ARBA" id="ARBA00010146"/>
    </source>
</evidence>
<keyword evidence="7" id="KW-0963">Cytoplasm</keyword>
<accession>A0A1Y1UMG8</accession>
<dbReference type="GeneID" id="33560887"/>
<comment type="caution">
    <text evidence="17">The sequence shown here is derived from an EMBL/GenBank/DDBJ whole genome shotgun (WGS) entry which is preliminary data.</text>
</comment>
<evidence type="ECO:0000256" key="12">
    <source>
        <dbReference type="ARBA" id="ARBA00023212"/>
    </source>
</evidence>
<dbReference type="InterPro" id="IPR013958">
    <property type="entry name" value="DASH_Dad1"/>
</dbReference>
<comment type="similarity">
    <text evidence="4">Belongs to the DASH complex DAD1 family.</text>
</comment>
<evidence type="ECO:0000256" key="15">
    <source>
        <dbReference type="ARBA" id="ARBA00023328"/>
    </source>
</evidence>
<keyword evidence="13" id="KW-0539">Nucleus</keyword>
<keyword evidence="12" id="KW-0206">Cytoskeleton</keyword>
<gene>
    <name evidence="17" type="ORF">BD324DRAFT_680383</name>
</gene>
<dbReference type="GO" id="GO:0005876">
    <property type="term" value="C:spindle microtubule"/>
    <property type="evidence" value="ECO:0007669"/>
    <property type="project" value="TreeGrafter"/>
</dbReference>
<dbReference type="GO" id="GO:0042729">
    <property type="term" value="C:DASH complex"/>
    <property type="evidence" value="ECO:0007669"/>
    <property type="project" value="InterPro"/>
</dbReference>
<evidence type="ECO:0000256" key="5">
    <source>
        <dbReference type="ARBA" id="ARBA00020261"/>
    </source>
</evidence>
<dbReference type="GO" id="GO:0051010">
    <property type="term" value="F:microtubule plus-end binding"/>
    <property type="evidence" value="ECO:0007669"/>
    <property type="project" value="TreeGrafter"/>
</dbReference>
<evidence type="ECO:0000256" key="9">
    <source>
        <dbReference type="ARBA" id="ARBA00022701"/>
    </source>
</evidence>
<keyword evidence="18" id="KW-1185">Reference proteome</keyword>
<name>A0A1Y1UMG8_9TREE</name>
<keyword evidence="10" id="KW-0498">Mitosis</keyword>
<dbReference type="GO" id="GO:0072686">
    <property type="term" value="C:mitotic spindle"/>
    <property type="evidence" value="ECO:0007669"/>
    <property type="project" value="InterPro"/>
</dbReference>
<keyword evidence="8" id="KW-0132">Cell division</keyword>
<evidence type="ECO:0000256" key="11">
    <source>
        <dbReference type="ARBA" id="ARBA00022838"/>
    </source>
</evidence>
<dbReference type="Proteomes" id="UP000193218">
    <property type="component" value="Unassembled WGS sequence"/>
</dbReference>
<dbReference type="Pfam" id="PF08649">
    <property type="entry name" value="DASH_Dad1"/>
    <property type="match status" value="1"/>
</dbReference>
<organism evidence="17 18">
    <name type="scientific">Kockovaella imperatae</name>
    <dbReference type="NCBI Taxonomy" id="4999"/>
    <lineage>
        <taxon>Eukaryota</taxon>
        <taxon>Fungi</taxon>
        <taxon>Dikarya</taxon>
        <taxon>Basidiomycota</taxon>
        <taxon>Agaricomycotina</taxon>
        <taxon>Tremellomycetes</taxon>
        <taxon>Tremellales</taxon>
        <taxon>Cuniculitremaceae</taxon>
        <taxon>Kockovaella</taxon>
    </lineage>
</organism>
<keyword evidence="15" id="KW-0137">Centromere</keyword>
<evidence type="ECO:0000313" key="17">
    <source>
        <dbReference type="EMBL" id="ORX38684.1"/>
    </source>
</evidence>
<keyword evidence="14" id="KW-0131">Cell cycle</keyword>
<keyword evidence="9" id="KW-0493">Microtubule</keyword>
<proteinExistence type="inferred from homology"/>
<dbReference type="PANTHER" id="PTHR28025">
    <property type="entry name" value="DASH COMPLEX SUBUNIT DAD1"/>
    <property type="match status" value="1"/>
</dbReference>
<evidence type="ECO:0000256" key="7">
    <source>
        <dbReference type="ARBA" id="ARBA00022490"/>
    </source>
</evidence>
<dbReference type="InParanoid" id="A0A1Y1UMG8"/>
<sequence>MSLARRSIAVYENTPEEGFFEREKAKLIDEISSSFEELMTHTNVLNRKHEEVYGVGKEFKTVAELWGTFNALIRKQQVSWSGIPTALDKSLIRRQSDLAATADVGVPGTGSANFGASVNQPMR</sequence>
<evidence type="ECO:0000256" key="16">
    <source>
        <dbReference type="ARBA" id="ARBA00030566"/>
    </source>
</evidence>
<evidence type="ECO:0000313" key="18">
    <source>
        <dbReference type="Proteomes" id="UP000193218"/>
    </source>
</evidence>
<dbReference type="AlphaFoldDB" id="A0A1Y1UMG8"/>
<dbReference type="GO" id="GO:0044732">
    <property type="term" value="C:mitotic spindle pole body"/>
    <property type="evidence" value="ECO:0007669"/>
    <property type="project" value="TreeGrafter"/>
</dbReference>
<evidence type="ECO:0000256" key="10">
    <source>
        <dbReference type="ARBA" id="ARBA00022776"/>
    </source>
</evidence>
<evidence type="ECO:0000256" key="3">
    <source>
        <dbReference type="ARBA" id="ARBA00004629"/>
    </source>
</evidence>
<evidence type="ECO:0000256" key="6">
    <source>
        <dbReference type="ARBA" id="ARBA00022454"/>
    </source>
</evidence>
<evidence type="ECO:0000256" key="13">
    <source>
        <dbReference type="ARBA" id="ARBA00023242"/>
    </source>
</evidence>
<evidence type="ECO:0000256" key="2">
    <source>
        <dbReference type="ARBA" id="ARBA00004186"/>
    </source>
</evidence>
<protein>
    <recommendedName>
        <fullName evidence="5">DASH complex subunit DAD1</fullName>
    </recommendedName>
    <alternativeName>
        <fullName evidence="16">Outer kinetochore protein DAD1</fullName>
    </alternativeName>
</protein>
<dbReference type="EMBL" id="NBSH01000004">
    <property type="protein sequence ID" value="ORX38684.1"/>
    <property type="molecule type" value="Genomic_DNA"/>
</dbReference>
<reference evidence="17 18" key="1">
    <citation type="submission" date="2017-03" db="EMBL/GenBank/DDBJ databases">
        <title>Widespread Adenine N6-methylation of Active Genes in Fungi.</title>
        <authorList>
            <consortium name="DOE Joint Genome Institute"/>
            <person name="Mondo S.J."/>
            <person name="Dannebaum R.O."/>
            <person name="Kuo R.C."/>
            <person name="Louie K.B."/>
            <person name="Bewick A.J."/>
            <person name="Labutti K."/>
            <person name="Haridas S."/>
            <person name="Kuo A."/>
            <person name="Salamov A."/>
            <person name="Ahrendt S.R."/>
            <person name="Lau R."/>
            <person name="Bowen B.P."/>
            <person name="Lipzen A."/>
            <person name="Sullivan W."/>
            <person name="Andreopoulos W.B."/>
            <person name="Clum A."/>
            <person name="Lindquist E."/>
            <person name="Daum C."/>
            <person name="Northen T.R."/>
            <person name="Ramamoorthy G."/>
            <person name="Schmitz R.J."/>
            <person name="Gryganskyi A."/>
            <person name="Culley D."/>
            <person name="Magnuson J."/>
            <person name="James T.Y."/>
            <person name="O'Malley M.A."/>
            <person name="Stajich J.E."/>
            <person name="Spatafora J.W."/>
            <person name="Visel A."/>
            <person name="Grigoriev I.V."/>
        </authorList>
    </citation>
    <scope>NUCLEOTIDE SEQUENCE [LARGE SCALE GENOMIC DNA]</scope>
    <source>
        <strain evidence="17 18">NRRL Y-17943</strain>
    </source>
</reference>
<keyword evidence="11" id="KW-0995">Kinetochore</keyword>
<dbReference type="PANTHER" id="PTHR28025:SF1">
    <property type="entry name" value="DASH COMPLEX SUBUNIT DAD1"/>
    <property type="match status" value="1"/>
</dbReference>
<evidence type="ECO:0000256" key="1">
    <source>
        <dbReference type="ARBA" id="ARBA00004123"/>
    </source>
</evidence>